<evidence type="ECO:0000313" key="2">
    <source>
        <dbReference type="Proteomes" id="UP000824142"/>
    </source>
</evidence>
<reference evidence="1" key="1">
    <citation type="submission" date="2020-10" db="EMBL/GenBank/DDBJ databases">
        <authorList>
            <person name="Gilroy R."/>
        </authorList>
    </citation>
    <scope>NUCLEOTIDE SEQUENCE</scope>
    <source>
        <strain evidence="1">CHK136-897</strain>
    </source>
</reference>
<reference evidence="1" key="2">
    <citation type="journal article" date="2021" name="PeerJ">
        <title>Extensive microbial diversity within the chicken gut microbiome revealed by metagenomics and culture.</title>
        <authorList>
            <person name="Gilroy R."/>
            <person name="Ravi A."/>
            <person name="Getino M."/>
            <person name="Pursley I."/>
            <person name="Horton D.L."/>
            <person name="Alikhan N.F."/>
            <person name="Baker D."/>
            <person name="Gharbi K."/>
            <person name="Hall N."/>
            <person name="Watson M."/>
            <person name="Adriaenssens E.M."/>
            <person name="Foster-Nyarko E."/>
            <person name="Jarju S."/>
            <person name="Secka A."/>
            <person name="Antonio M."/>
            <person name="Oren A."/>
            <person name="Chaudhuri R.R."/>
            <person name="La Ragione R."/>
            <person name="Hildebrand F."/>
            <person name="Pallen M.J."/>
        </authorList>
    </citation>
    <scope>NUCLEOTIDE SEQUENCE</scope>
    <source>
        <strain evidence="1">CHK136-897</strain>
    </source>
</reference>
<protein>
    <submittedName>
        <fullName evidence="1">Uncharacterized protein</fullName>
    </submittedName>
</protein>
<sequence>MRQWAYWHVVPAFDLTQAVGIWEHATSVNGKGQNSTDDDMLALATKVGIPERHANEIIAEVRSSLDKIKS</sequence>
<organism evidence="1 2">
    <name type="scientific">Candidatus Enterousia avicola</name>
    <dbReference type="NCBI Taxonomy" id="2840787"/>
    <lineage>
        <taxon>Bacteria</taxon>
        <taxon>Pseudomonadati</taxon>
        <taxon>Pseudomonadota</taxon>
        <taxon>Alphaproteobacteria</taxon>
        <taxon>Candidatus Enterousia</taxon>
    </lineage>
</organism>
<evidence type="ECO:0000313" key="1">
    <source>
        <dbReference type="EMBL" id="HIU65607.1"/>
    </source>
</evidence>
<gene>
    <name evidence="1" type="ORF">IAC63_03125</name>
</gene>
<accession>A0A9D1MSS6</accession>
<name>A0A9D1MSS6_9PROT</name>
<dbReference type="EMBL" id="DVNO01000029">
    <property type="protein sequence ID" value="HIU65607.1"/>
    <property type="molecule type" value="Genomic_DNA"/>
</dbReference>
<dbReference type="Proteomes" id="UP000824142">
    <property type="component" value="Unassembled WGS sequence"/>
</dbReference>
<proteinExistence type="predicted"/>
<dbReference type="AlphaFoldDB" id="A0A9D1MSS6"/>
<comment type="caution">
    <text evidence="1">The sequence shown here is derived from an EMBL/GenBank/DDBJ whole genome shotgun (WGS) entry which is preliminary data.</text>
</comment>